<dbReference type="EMBL" id="MT142656">
    <property type="protein sequence ID" value="QJA86737.1"/>
    <property type="molecule type" value="Genomic_DNA"/>
</dbReference>
<evidence type="ECO:0000313" key="1">
    <source>
        <dbReference type="EMBL" id="QJA86737.1"/>
    </source>
</evidence>
<gene>
    <name evidence="1" type="ORF">MM415B03125_0015</name>
</gene>
<dbReference type="AlphaFoldDB" id="A0A6M3KX56"/>
<reference evidence="1" key="1">
    <citation type="submission" date="2020-03" db="EMBL/GenBank/DDBJ databases">
        <title>The deep terrestrial virosphere.</title>
        <authorList>
            <person name="Holmfeldt K."/>
            <person name="Nilsson E."/>
            <person name="Simone D."/>
            <person name="Lopez-Fernandez M."/>
            <person name="Wu X."/>
            <person name="de Brujin I."/>
            <person name="Lundin D."/>
            <person name="Andersson A."/>
            <person name="Bertilsson S."/>
            <person name="Dopson M."/>
        </authorList>
    </citation>
    <scope>NUCLEOTIDE SEQUENCE</scope>
    <source>
        <strain evidence="1">MM415B03125</strain>
    </source>
</reference>
<organism evidence="1">
    <name type="scientific">viral metagenome</name>
    <dbReference type="NCBI Taxonomy" id="1070528"/>
    <lineage>
        <taxon>unclassified sequences</taxon>
        <taxon>metagenomes</taxon>
        <taxon>organismal metagenomes</taxon>
    </lineage>
</organism>
<protein>
    <submittedName>
        <fullName evidence="1">Uncharacterized protein</fullName>
    </submittedName>
</protein>
<proteinExistence type="predicted"/>
<name>A0A6M3KX56_9ZZZZ</name>
<sequence length="141" mass="15792">MGTRSLTVFKEEDGKEICVMYRQYDGYPQGHGKELANFLSGMKMVNGISSADKGKIANGMSCLTAQVIRELKGKDVGGIYIHPLGTRGVWEDYIYIISGKTGEEPEIQILEAHGSEKRRKEKELFSGPATEVKKWIEQLKH</sequence>
<accession>A0A6M3KX56</accession>